<sequence length="550" mass="59303">MVNRRTNADQCSESECYAGTPPAILTPVHQRSRSAPARPTATADNPSFVQNPDEADEVEGVTMLSADDDENIHEIILLPTPEEQLAQLTKKYPSAVIAIDTSEKSFNRMAAMRKSLIHVDFFIRTKNRKNKKVTRSNTVCDSCSQGGTVRRNGTIANACGNQLKLSHSSAQTDGNANNSSYGTNNQLKERTKRRSERLSAGSMNMAGTGLTGADSSGSSQDIPSTLKNDKRISFYEKLKQIGRRRESSRECKDDSKDREEELKDPSKDQQGIPANGNIVDNAVTSEQQQQQLQQQKAGAKLPISSNSQAINVAVKLRESSSRPSEQGQSSSGHWSGTSSGTSVRASDCDRDVSPPTVQDSTGSSARDPSGSPAAPIKKSPSESSLEKDSALSDTTQTTDRAPMRMFSSLRLKALRSPQRPGQLRKISTCSDDGESSTYSVDTDGYYTSMHTDSGVPHQIPEKLVEEPELSTASVAPEGRAVDSGIKLVRRASQGSIDTASVNSILSACDAQAILDDDDLHDLKTLTLTRVRMNKDVSAAAVAYLAQSTPT</sequence>
<dbReference type="STRING" id="418985.A0A1V9XZ97"/>
<evidence type="ECO:0000313" key="3">
    <source>
        <dbReference type="Proteomes" id="UP000192247"/>
    </source>
</evidence>
<organism evidence="2 3">
    <name type="scientific">Tropilaelaps mercedesae</name>
    <dbReference type="NCBI Taxonomy" id="418985"/>
    <lineage>
        <taxon>Eukaryota</taxon>
        <taxon>Metazoa</taxon>
        <taxon>Ecdysozoa</taxon>
        <taxon>Arthropoda</taxon>
        <taxon>Chelicerata</taxon>
        <taxon>Arachnida</taxon>
        <taxon>Acari</taxon>
        <taxon>Parasitiformes</taxon>
        <taxon>Mesostigmata</taxon>
        <taxon>Gamasina</taxon>
        <taxon>Dermanyssoidea</taxon>
        <taxon>Laelapidae</taxon>
        <taxon>Tropilaelaps</taxon>
    </lineage>
</organism>
<dbReference type="EMBL" id="MNPL01001820">
    <property type="protein sequence ID" value="OQR78789.1"/>
    <property type="molecule type" value="Genomic_DNA"/>
</dbReference>
<proteinExistence type="predicted"/>
<feature type="region of interest" description="Disordered" evidence="1">
    <location>
        <begin position="1"/>
        <end position="52"/>
    </location>
</feature>
<comment type="caution">
    <text evidence="2">The sequence shown here is derived from an EMBL/GenBank/DDBJ whole genome shotgun (WGS) entry which is preliminary data.</text>
</comment>
<feature type="non-terminal residue" evidence="2">
    <location>
        <position position="550"/>
    </location>
</feature>
<feature type="compositionally biased region" description="Polar residues" evidence="1">
    <location>
        <begin position="355"/>
        <end position="366"/>
    </location>
</feature>
<feature type="compositionally biased region" description="Polar residues" evidence="1">
    <location>
        <begin position="1"/>
        <end position="13"/>
    </location>
</feature>
<dbReference type="InParanoid" id="A0A1V9XZ97"/>
<evidence type="ECO:0000256" key="1">
    <source>
        <dbReference type="SAM" id="MobiDB-lite"/>
    </source>
</evidence>
<dbReference type="OrthoDB" id="1060785at2759"/>
<feature type="compositionally biased region" description="Polar residues" evidence="1">
    <location>
        <begin position="213"/>
        <end position="226"/>
    </location>
</feature>
<feature type="compositionally biased region" description="Polar residues" evidence="1">
    <location>
        <begin position="425"/>
        <end position="438"/>
    </location>
</feature>
<accession>A0A1V9XZ97</accession>
<reference evidence="2 3" key="1">
    <citation type="journal article" date="2017" name="Gigascience">
        <title>Draft genome of the honey bee ectoparasitic mite, Tropilaelaps mercedesae, is shaped by the parasitic life history.</title>
        <authorList>
            <person name="Dong X."/>
            <person name="Armstrong S.D."/>
            <person name="Xia D."/>
            <person name="Makepeace B.L."/>
            <person name="Darby A.C."/>
            <person name="Kadowaki T."/>
        </authorList>
    </citation>
    <scope>NUCLEOTIDE SEQUENCE [LARGE SCALE GENOMIC DNA]</scope>
    <source>
        <strain evidence="2">Wuxi-XJTLU</strain>
    </source>
</reference>
<feature type="region of interest" description="Disordered" evidence="1">
    <location>
        <begin position="241"/>
        <end position="277"/>
    </location>
</feature>
<protein>
    <submittedName>
        <fullName evidence="2">Uncharacterized protein</fullName>
    </submittedName>
</protein>
<name>A0A1V9XZ97_9ACAR</name>
<feature type="compositionally biased region" description="Low complexity" evidence="1">
    <location>
        <begin position="321"/>
        <end position="342"/>
    </location>
</feature>
<evidence type="ECO:0000313" key="2">
    <source>
        <dbReference type="EMBL" id="OQR78789.1"/>
    </source>
</evidence>
<keyword evidence="3" id="KW-1185">Reference proteome</keyword>
<feature type="region of interest" description="Disordered" evidence="1">
    <location>
        <begin position="168"/>
        <end position="228"/>
    </location>
</feature>
<feature type="region of interest" description="Disordered" evidence="1">
    <location>
        <begin position="285"/>
        <end position="304"/>
    </location>
</feature>
<feature type="compositionally biased region" description="Polar residues" evidence="1">
    <location>
        <begin position="168"/>
        <end position="186"/>
    </location>
</feature>
<dbReference type="Proteomes" id="UP000192247">
    <property type="component" value="Unassembled WGS sequence"/>
</dbReference>
<gene>
    <name evidence="2" type="ORF">BIW11_06175</name>
</gene>
<feature type="compositionally biased region" description="Basic and acidic residues" evidence="1">
    <location>
        <begin position="241"/>
        <end position="267"/>
    </location>
</feature>
<feature type="region of interest" description="Disordered" evidence="1">
    <location>
        <begin position="315"/>
        <end position="438"/>
    </location>
</feature>
<dbReference type="AlphaFoldDB" id="A0A1V9XZ97"/>